<accession>A0AAW5A6B6</accession>
<feature type="chain" id="PRO_5043599254" evidence="1">
    <location>
        <begin position="31"/>
        <end position="860"/>
    </location>
</feature>
<dbReference type="Gene3D" id="2.160.20.20">
    <property type="match status" value="1"/>
</dbReference>
<dbReference type="Proteomes" id="UP000814172">
    <property type="component" value="Unassembled WGS sequence"/>
</dbReference>
<dbReference type="InterPro" id="IPR006315">
    <property type="entry name" value="OM_autotransptr_brl_dom"/>
</dbReference>
<dbReference type="SUPFAM" id="SSF51126">
    <property type="entry name" value="Pectin lyase-like"/>
    <property type="match status" value="1"/>
</dbReference>
<dbReference type="InterPro" id="IPR043990">
    <property type="entry name" value="AC_1"/>
</dbReference>
<evidence type="ECO:0000256" key="1">
    <source>
        <dbReference type="SAM" id="SignalP"/>
    </source>
</evidence>
<feature type="signal peptide" evidence="1">
    <location>
        <begin position="1"/>
        <end position="30"/>
    </location>
</feature>
<evidence type="ECO:0000313" key="4">
    <source>
        <dbReference type="Proteomes" id="UP000814172"/>
    </source>
</evidence>
<dbReference type="Pfam" id="PF03797">
    <property type="entry name" value="Autotransporter"/>
    <property type="match status" value="1"/>
</dbReference>
<dbReference type="AlphaFoldDB" id="A0AAW5A6B6"/>
<dbReference type="InterPro" id="IPR011050">
    <property type="entry name" value="Pectin_lyase_fold/virulence"/>
</dbReference>
<dbReference type="Pfam" id="PF18883">
    <property type="entry name" value="AC_1"/>
    <property type="match status" value="1"/>
</dbReference>
<evidence type="ECO:0000313" key="3">
    <source>
        <dbReference type="EMBL" id="MCF5055831.1"/>
    </source>
</evidence>
<dbReference type="SUPFAM" id="SSF103515">
    <property type="entry name" value="Autotransporter"/>
    <property type="match status" value="1"/>
</dbReference>
<reference evidence="3 4" key="1">
    <citation type="submission" date="2019-11" db="EMBL/GenBank/DDBJ databases">
        <title>Epiphytic Pseudomonas syringae from cherry orchards.</title>
        <authorList>
            <person name="Hulin M.T."/>
        </authorList>
    </citation>
    <scope>NUCLEOTIDE SEQUENCE [LARGE SCALE GENOMIC DNA]</scope>
    <source>
        <strain evidence="3 4">PA-6-9F</strain>
    </source>
</reference>
<dbReference type="PROSITE" id="PS51208">
    <property type="entry name" value="AUTOTRANSPORTER"/>
    <property type="match status" value="1"/>
</dbReference>
<keyword evidence="1" id="KW-0732">Signal</keyword>
<gene>
    <name evidence="3" type="ORF">GIW75_02390</name>
</gene>
<dbReference type="Gene3D" id="2.40.128.130">
    <property type="entry name" value="Autotransporter beta-domain"/>
    <property type="match status" value="1"/>
</dbReference>
<dbReference type="GO" id="GO:0019867">
    <property type="term" value="C:outer membrane"/>
    <property type="evidence" value="ECO:0007669"/>
    <property type="project" value="InterPro"/>
</dbReference>
<keyword evidence="4" id="KW-1185">Reference proteome</keyword>
<feature type="domain" description="Autotransporter" evidence="2">
    <location>
        <begin position="582"/>
        <end position="860"/>
    </location>
</feature>
<dbReference type="CDD" id="cd01344">
    <property type="entry name" value="PL2_Passenger_AT"/>
    <property type="match status" value="1"/>
</dbReference>
<dbReference type="InterPro" id="IPR012332">
    <property type="entry name" value="Autotransporter_pectin_lyase_C"/>
</dbReference>
<protein>
    <submittedName>
        <fullName evidence="3">Autotransporter outer membrane beta-barrel domain-containing protein</fullName>
    </submittedName>
</protein>
<dbReference type="NCBIfam" id="TIGR01414">
    <property type="entry name" value="autotrans_barl"/>
    <property type="match status" value="1"/>
</dbReference>
<proteinExistence type="predicted"/>
<evidence type="ECO:0000259" key="2">
    <source>
        <dbReference type="PROSITE" id="PS51208"/>
    </source>
</evidence>
<dbReference type="InterPro" id="IPR005546">
    <property type="entry name" value="Autotransporte_beta"/>
</dbReference>
<sequence>MSTRRYSLLHLSAWTAGATLMTTLSLPAYAACTPVVTAGDDTTTCDSGTTPGFTDLNGNNTLNLPTGGNGAITSAVTFGDGHDLVQAQSGSMGALNMGNGANIFRVELDAVVGAVTQGDGADSIQISGGSVGAINQGDGIDAYAQSGGRVASLAQGDGRDTFNMSGGEIVGAFEDGDVATQSAGTIGRVDMKLDNNFYTLLGGRINGNLVTGFGLDTISISGGYIGGNVSVSGGNDLFTLTGGVVNGQVLMSFGNDQFNWIGAGTINSAVNMGPDNDTALLQNLTQATLAATPLIDGGLGNDTLTFDNTQATNAERYANWETVNLDNGSRFSLAGDFKLGDTGTSTGTLNVDGSSVLLVSQGSISPLTAGQLATLHNSGLIDMTSASSSATDSLTVNGNYIGNNGQMALQSVLGGDGSASDRLVVNQGTLQGSTTLNVSNLGGAGAETLSDGIQVVQALNGATGSDQAFSLAGGSVSAGAFEYFLFKGGVSADSQQQWYLRSAVVAPPLPAPEGPVEPLPVPIPAEGTPVDLPAPVAGEAPIPIYRPEVPVYSALFPAAQQTVRAMLGTYHERMGDQARQASSGSFPAGWGRVYGNSSRQAYAGTVSPRLDSSVTGFQVGSDVHAWTTANGQTQRVGFFVGHSRLRGNVDGFNRGWQHLDAGNTTLRGDSLGLYWTLIDLYGWYVDAVLMGTRLNGSSESDRGLKLKTKGHDVLGSVEAGVPLPVAPNWVLEPQLQLIINKTRLDRQNDGVSDVSFSADTAITTRLGARLRGSYTVASMPVQPYLRANVWHASAGTNRVRFNGVTDIDTEQKSTTLDLSAGATLQMSSSVSLYGDLGYERNLDSNALDGRKGTVGVRVEF</sequence>
<dbReference type="InterPro" id="IPR036709">
    <property type="entry name" value="Autotransporte_beta_dom_sf"/>
</dbReference>
<name>A0AAW5A6B6_9PSED</name>
<comment type="caution">
    <text evidence="3">The sequence shown here is derived from an EMBL/GenBank/DDBJ whole genome shotgun (WGS) entry which is preliminary data.</text>
</comment>
<dbReference type="RefSeq" id="WP_236298976.1">
    <property type="nucleotide sequence ID" value="NZ_WKEB01000055.1"/>
</dbReference>
<dbReference type="SMART" id="SM00869">
    <property type="entry name" value="Autotransporter"/>
    <property type="match status" value="1"/>
</dbReference>
<organism evidence="3 4">
    <name type="scientific">Pseudomonas proteolytica</name>
    <dbReference type="NCBI Taxonomy" id="219574"/>
    <lineage>
        <taxon>Bacteria</taxon>
        <taxon>Pseudomonadati</taxon>
        <taxon>Pseudomonadota</taxon>
        <taxon>Gammaproteobacteria</taxon>
        <taxon>Pseudomonadales</taxon>
        <taxon>Pseudomonadaceae</taxon>
        <taxon>Pseudomonas</taxon>
    </lineage>
</organism>
<dbReference type="EMBL" id="WKEW01000004">
    <property type="protein sequence ID" value="MCF5055831.1"/>
    <property type="molecule type" value="Genomic_DNA"/>
</dbReference>